<accession>A0A553UMM7</accession>
<dbReference type="InterPro" id="IPR029044">
    <property type="entry name" value="Nucleotide-diphossugar_trans"/>
</dbReference>
<dbReference type="OrthoDB" id="433681at2"/>
<dbReference type="SUPFAM" id="SSF53448">
    <property type="entry name" value="Nucleotide-diphospho-sugar transferases"/>
    <property type="match status" value="1"/>
</dbReference>
<proteinExistence type="predicted"/>
<comment type="caution">
    <text evidence="2">The sequence shown here is derived from an EMBL/GenBank/DDBJ whole genome shotgun (WGS) entry which is preliminary data.</text>
</comment>
<reference evidence="2" key="2">
    <citation type="submission" date="2019-07" db="EMBL/GenBank/DDBJ databases">
        <authorList>
            <person name="Papic B."/>
        </authorList>
    </citation>
    <scope>NUCLEOTIDE SEQUENCE [LARGE SCALE GENOMIC DNA]</scope>
    <source>
        <strain evidence="2">L8b</strain>
    </source>
</reference>
<dbReference type="InterPro" id="IPR001173">
    <property type="entry name" value="Glyco_trans_2-like"/>
</dbReference>
<evidence type="ECO:0000313" key="2">
    <source>
        <dbReference type="EMBL" id="TSA81425.1"/>
    </source>
</evidence>
<keyword evidence="3" id="KW-1185">Reference proteome</keyword>
<dbReference type="Proteomes" id="UP000319322">
    <property type="component" value="Unassembled WGS sequence"/>
</dbReference>
<sequence>MPPKISIISVTLNAKATIAHAIHSVLEQSLPPWEHIVIDGGSTDGSLEILQGFKHIKLDSGPDQGLYDALNKGIARASGEIIGILHSDDVFANPHVLSVVAQAFEANPSAQVVYGDLVYVKDSKIVRYYKSGPFDPKLFFYGRVPAHPTLFVKKEIYDHFGGYKIDYKIAGDYEWIVRVMLLGKIKWVYLPQVLVKMGVGGISTRGLKSLWRANQENLRACQENGIKVSWAHMLLRYPYKIWGLLRAKLGLKSTSKNTHGNSC</sequence>
<gene>
    <name evidence="2" type="ORF">FNE76_06705</name>
</gene>
<organism evidence="2 3">
    <name type="scientific">Helicobacter mehlei</name>
    <dbReference type="NCBI Taxonomy" id="2316080"/>
    <lineage>
        <taxon>Bacteria</taxon>
        <taxon>Pseudomonadati</taxon>
        <taxon>Campylobacterota</taxon>
        <taxon>Epsilonproteobacteria</taxon>
        <taxon>Campylobacterales</taxon>
        <taxon>Helicobacteraceae</taxon>
        <taxon>Helicobacter</taxon>
    </lineage>
</organism>
<dbReference type="EMBL" id="VKGC01000020">
    <property type="protein sequence ID" value="TSA81425.1"/>
    <property type="molecule type" value="Genomic_DNA"/>
</dbReference>
<dbReference type="Pfam" id="PF00535">
    <property type="entry name" value="Glycos_transf_2"/>
    <property type="match status" value="1"/>
</dbReference>
<feature type="domain" description="Glycosyltransferase 2-like" evidence="1">
    <location>
        <begin position="6"/>
        <end position="122"/>
    </location>
</feature>
<keyword evidence="2" id="KW-0808">Transferase</keyword>
<dbReference type="RefSeq" id="WP_120948731.1">
    <property type="nucleotide sequence ID" value="NZ_QXQP01000014.1"/>
</dbReference>
<dbReference type="CDD" id="cd06433">
    <property type="entry name" value="GT_2_WfgS_like"/>
    <property type="match status" value="1"/>
</dbReference>
<evidence type="ECO:0000313" key="3">
    <source>
        <dbReference type="Proteomes" id="UP000319322"/>
    </source>
</evidence>
<protein>
    <submittedName>
        <fullName evidence="2">Glycosyltransferase</fullName>
    </submittedName>
</protein>
<name>A0A553UMM7_9HELI</name>
<dbReference type="GO" id="GO:0016758">
    <property type="term" value="F:hexosyltransferase activity"/>
    <property type="evidence" value="ECO:0007669"/>
    <property type="project" value="UniProtKB-ARBA"/>
</dbReference>
<dbReference type="AlphaFoldDB" id="A0A553UMM7"/>
<evidence type="ECO:0000259" key="1">
    <source>
        <dbReference type="Pfam" id="PF00535"/>
    </source>
</evidence>
<dbReference type="PANTHER" id="PTHR22916:SF3">
    <property type="entry name" value="UDP-GLCNAC:BETAGAL BETA-1,3-N-ACETYLGLUCOSAMINYLTRANSFERASE-LIKE PROTEIN 1"/>
    <property type="match status" value="1"/>
</dbReference>
<dbReference type="Gene3D" id="3.90.550.10">
    <property type="entry name" value="Spore Coat Polysaccharide Biosynthesis Protein SpsA, Chain A"/>
    <property type="match status" value="1"/>
</dbReference>
<dbReference type="PANTHER" id="PTHR22916">
    <property type="entry name" value="GLYCOSYLTRANSFERASE"/>
    <property type="match status" value="1"/>
</dbReference>
<reference evidence="2" key="1">
    <citation type="submission" date="2019-07" db="EMBL/GenBank/DDBJ databases">
        <title>Helicobacter labacensis sp. nov., Helicobacter mehlei sp. nov. and Helicobacter vulpis sp. nov., isolated from gastric mucosa of red fox (Vulpis vulpis).</title>
        <authorList>
            <person name="Kusar D."/>
            <person name="Gruntar I."/>
            <person name="Pate M."/>
            <person name="Zajc U."/>
            <person name="Ocepek M."/>
        </authorList>
    </citation>
    <scope>NUCLEOTIDE SEQUENCE [LARGE SCALE GENOMIC DNA]</scope>
    <source>
        <strain evidence="2">L8b</strain>
    </source>
</reference>